<dbReference type="InterPro" id="IPR013087">
    <property type="entry name" value="Znf_C2H2_type"/>
</dbReference>
<feature type="region of interest" description="Disordered" evidence="2">
    <location>
        <begin position="1"/>
        <end position="88"/>
    </location>
</feature>
<dbReference type="HOGENOM" id="CLU_389874_0_0_1"/>
<protein>
    <recommendedName>
        <fullName evidence="3">C2H2-type domain-containing protein</fullName>
    </recommendedName>
</protein>
<feature type="compositionally biased region" description="Low complexity" evidence="2">
    <location>
        <begin position="70"/>
        <end position="84"/>
    </location>
</feature>
<feature type="region of interest" description="Disordered" evidence="2">
    <location>
        <begin position="302"/>
        <end position="478"/>
    </location>
</feature>
<evidence type="ECO:0000313" key="5">
    <source>
        <dbReference type="Proteomes" id="UP000054097"/>
    </source>
</evidence>
<feature type="compositionally biased region" description="Polar residues" evidence="2">
    <location>
        <begin position="461"/>
        <end position="478"/>
    </location>
</feature>
<evidence type="ECO:0000313" key="4">
    <source>
        <dbReference type="EMBL" id="KIM30257.1"/>
    </source>
</evidence>
<keyword evidence="1" id="KW-0862">Zinc</keyword>
<dbReference type="PROSITE" id="PS50157">
    <property type="entry name" value="ZINC_FINGER_C2H2_2"/>
    <property type="match status" value="1"/>
</dbReference>
<name>A0A0C2XMR9_SERVB</name>
<gene>
    <name evidence="4" type="ORF">M408DRAFT_22275</name>
</gene>
<reference evidence="4 5" key="1">
    <citation type="submission" date="2014-04" db="EMBL/GenBank/DDBJ databases">
        <authorList>
            <consortium name="DOE Joint Genome Institute"/>
            <person name="Kuo A."/>
            <person name="Zuccaro A."/>
            <person name="Kohler A."/>
            <person name="Nagy L.G."/>
            <person name="Floudas D."/>
            <person name="Copeland A."/>
            <person name="Barry K.W."/>
            <person name="Cichocki N."/>
            <person name="Veneault-Fourrey C."/>
            <person name="LaButti K."/>
            <person name="Lindquist E.A."/>
            <person name="Lipzen A."/>
            <person name="Lundell T."/>
            <person name="Morin E."/>
            <person name="Murat C."/>
            <person name="Sun H."/>
            <person name="Tunlid A."/>
            <person name="Henrissat B."/>
            <person name="Grigoriev I.V."/>
            <person name="Hibbett D.S."/>
            <person name="Martin F."/>
            <person name="Nordberg H.P."/>
            <person name="Cantor M.N."/>
            <person name="Hua S.X."/>
        </authorList>
    </citation>
    <scope>NUCLEOTIDE SEQUENCE [LARGE SCALE GENOMIC DNA]</scope>
    <source>
        <strain evidence="4 5">MAFF 305830</strain>
    </source>
</reference>
<sequence>MDTNPRSSSQRSGQAPTPTHRKPAGPVRLLAASPLSLNKKRPQIIGAIPSNSAQQRPPTHGSSIDPEPDSLFSNNNGSSASSLLGTPSNPLVGHAQTIVHPLWGGVVPPSKKKNNKKSKKVVPIDQVTRIVPKPVKHSKEDEACVSSLESYLQSLIRHYVGDLVEVQKRALDFILPFRDCPPKYICDVSRNPGSTGIISVRCILCPKEECIQFPGRNAVRRFAEHFVHHHLHIAEPFVCFKPECRKTFGLPQTRDRHEQDVHYMYRPKAHDKLLKNEESHSPAASPANTEYTSSYYGSTPSHYASTPSVCAPTPAPDLSDEHILPPNPSPTVSTHPLPYETSRPLRLPSKVDKKLRKAQPYQVPPSDARKSSGQGTGPGDVFLAPGPVNPHKGTPLHKRHETSTEMATRAWEHHDQHTRSPSDAQSQMQARWGNNPDHTHQDAGANLFLGQEQPSFPPAPSSQNEGYTSPTAHPTFPMSTVTQVNPVVDFRYLQTWTPAGGPQNPASVNPGIPRYMHASLTVPGDQPTGHGQSMDVVGEDYSILQPRNVVGMRGPNQSAPYPPGYIRHTWPQAVNLAATGHLQASPHVTGQGGMQPGFYHPQSHNTYIHPGQHNPNMPYTHGISQLPYVTGNPMPPLWGAAGQPSPVPFYTSSTSIMQPTRPAHVGGTAAQELTGWVNAHPNAFTNQPSVRPSMNPPFYNGHPSGPPQ</sequence>
<dbReference type="PROSITE" id="PS00028">
    <property type="entry name" value="ZINC_FINGER_C2H2_1"/>
    <property type="match status" value="1"/>
</dbReference>
<reference evidence="5" key="2">
    <citation type="submission" date="2015-01" db="EMBL/GenBank/DDBJ databases">
        <title>Evolutionary Origins and Diversification of the Mycorrhizal Mutualists.</title>
        <authorList>
            <consortium name="DOE Joint Genome Institute"/>
            <consortium name="Mycorrhizal Genomics Consortium"/>
            <person name="Kohler A."/>
            <person name="Kuo A."/>
            <person name="Nagy L.G."/>
            <person name="Floudas D."/>
            <person name="Copeland A."/>
            <person name="Barry K.W."/>
            <person name="Cichocki N."/>
            <person name="Veneault-Fourrey C."/>
            <person name="LaButti K."/>
            <person name="Lindquist E.A."/>
            <person name="Lipzen A."/>
            <person name="Lundell T."/>
            <person name="Morin E."/>
            <person name="Murat C."/>
            <person name="Riley R."/>
            <person name="Ohm R."/>
            <person name="Sun H."/>
            <person name="Tunlid A."/>
            <person name="Henrissat B."/>
            <person name="Grigoriev I.V."/>
            <person name="Hibbett D.S."/>
            <person name="Martin F."/>
        </authorList>
    </citation>
    <scope>NUCLEOTIDE SEQUENCE [LARGE SCALE GENOMIC DNA]</scope>
    <source>
        <strain evidence="5">MAFF 305830</strain>
    </source>
</reference>
<dbReference type="AlphaFoldDB" id="A0A0C2XMR9"/>
<keyword evidence="5" id="KW-1185">Reference proteome</keyword>
<evidence type="ECO:0000256" key="2">
    <source>
        <dbReference type="SAM" id="MobiDB-lite"/>
    </source>
</evidence>
<dbReference type="Proteomes" id="UP000054097">
    <property type="component" value="Unassembled WGS sequence"/>
</dbReference>
<evidence type="ECO:0000256" key="1">
    <source>
        <dbReference type="PROSITE-ProRule" id="PRU00042"/>
    </source>
</evidence>
<evidence type="ECO:0000259" key="3">
    <source>
        <dbReference type="PROSITE" id="PS50157"/>
    </source>
</evidence>
<accession>A0A0C2XMR9</accession>
<proteinExistence type="predicted"/>
<feature type="region of interest" description="Disordered" evidence="2">
    <location>
        <begin position="683"/>
        <end position="708"/>
    </location>
</feature>
<feature type="compositionally biased region" description="Polar residues" evidence="2">
    <location>
        <begin position="49"/>
        <end position="62"/>
    </location>
</feature>
<dbReference type="GO" id="GO:0008270">
    <property type="term" value="F:zinc ion binding"/>
    <property type="evidence" value="ECO:0007669"/>
    <property type="project" value="UniProtKB-KW"/>
</dbReference>
<feature type="compositionally biased region" description="Polar residues" evidence="2">
    <location>
        <begin position="1"/>
        <end position="17"/>
    </location>
</feature>
<feature type="compositionally biased region" description="Polar residues" evidence="2">
    <location>
        <begin position="683"/>
        <end position="692"/>
    </location>
</feature>
<feature type="compositionally biased region" description="Basic and acidic residues" evidence="2">
    <location>
        <begin position="410"/>
        <end position="420"/>
    </location>
</feature>
<keyword evidence="1" id="KW-0863">Zinc-finger</keyword>
<dbReference type="EMBL" id="KN824285">
    <property type="protein sequence ID" value="KIM30257.1"/>
    <property type="molecule type" value="Genomic_DNA"/>
</dbReference>
<organism evidence="4 5">
    <name type="scientific">Serendipita vermifera MAFF 305830</name>
    <dbReference type="NCBI Taxonomy" id="933852"/>
    <lineage>
        <taxon>Eukaryota</taxon>
        <taxon>Fungi</taxon>
        <taxon>Dikarya</taxon>
        <taxon>Basidiomycota</taxon>
        <taxon>Agaricomycotina</taxon>
        <taxon>Agaricomycetes</taxon>
        <taxon>Sebacinales</taxon>
        <taxon>Serendipitaceae</taxon>
        <taxon>Serendipita</taxon>
    </lineage>
</organism>
<feature type="domain" description="C2H2-type" evidence="3">
    <location>
        <begin position="237"/>
        <end position="267"/>
    </location>
</feature>
<keyword evidence="1" id="KW-0479">Metal-binding</keyword>